<keyword evidence="1" id="KW-0472">Membrane</keyword>
<dbReference type="EMBL" id="JAGSOY010000045">
    <property type="protein sequence ID" value="MBU2712693.1"/>
    <property type="molecule type" value="Genomic_DNA"/>
</dbReference>
<keyword evidence="1" id="KW-1133">Transmembrane helix</keyword>
<sequence>MAKTLDQWFMEYSASHQHPLNKKIHFIAVPTIYATFIALLWSIPLPEIFRSFVWLNVGTLSVLLVVAFYSTLSIQLSIIMLCFSGAILLGCYWLSVYSPWPLWLVALLLFIFMWILQFIGHAFEGKKPSFFKDLQFLLIGPAWVMACLFQGLKQSN</sequence>
<proteinExistence type="predicted"/>
<evidence type="ECO:0000313" key="2">
    <source>
        <dbReference type="EMBL" id="MBU2712693.1"/>
    </source>
</evidence>
<accession>A0ABS5ZFR0</accession>
<protein>
    <submittedName>
        <fullName evidence="2">DUF962 domain-containing protein</fullName>
    </submittedName>
</protein>
<reference evidence="2 3" key="1">
    <citation type="submission" date="2021-04" db="EMBL/GenBank/DDBJ databases">
        <authorList>
            <person name="Pira H."/>
            <person name="Risdian C."/>
            <person name="Wink J."/>
        </authorList>
    </citation>
    <scope>NUCLEOTIDE SEQUENCE [LARGE SCALE GENOMIC DNA]</scope>
    <source>
        <strain evidence="2 3">WH53</strain>
    </source>
</reference>
<comment type="caution">
    <text evidence="2">The sequence shown here is derived from an EMBL/GenBank/DDBJ whole genome shotgun (WGS) entry which is preliminary data.</text>
</comment>
<gene>
    <name evidence="2" type="ORF">KCG35_16615</name>
</gene>
<evidence type="ECO:0000256" key="1">
    <source>
        <dbReference type="SAM" id="Phobius"/>
    </source>
</evidence>
<dbReference type="Proteomes" id="UP000690515">
    <property type="component" value="Unassembled WGS sequence"/>
</dbReference>
<dbReference type="PANTHER" id="PTHR28026:SF9">
    <property type="entry name" value="2-HYDROXY-PALMITIC ACID DIOXYGENASE MPO1"/>
    <property type="match status" value="1"/>
</dbReference>
<feature type="transmembrane region" description="Helical" evidence="1">
    <location>
        <begin position="24"/>
        <end position="43"/>
    </location>
</feature>
<name>A0ABS5ZFR0_9GAMM</name>
<dbReference type="PANTHER" id="PTHR28026">
    <property type="entry name" value="DUF962 DOMAIN PROTEIN (AFU_ORTHOLOGUE AFUA_8G05310)"/>
    <property type="match status" value="1"/>
</dbReference>
<keyword evidence="3" id="KW-1185">Reference proteome</keyword>
<feature type="transmembrane region" description="Helical" evidence="1">
    <location>
        <begin position="76"/>
        <end position="96"/>
    </location>
</feature>
<dbReference type="InterPro" id="IPR009305">
    <property type="entry name" value="Mpo1-like"/>
</dbReference>
<evidence type="ECO:0000313" key="3">
    <source>
        <dbReference type="Proteomes" id="UP000690515"/>
    </source>
</evidence>
<dbReference type="Pfam" id="PF06127">
    <property type="entry name" value="Mpo1-like"/>
    <property type="match status" value="1"/>
</dbReference>
<feature type="transmembrane region" description="Helical" evidence="1">
    <location>
        <begin position="134"/>
        <end position="152"/>
    </location>
</feature>
<dbReference type="RefSeq" id="WP_215820918.1">
    <property type="nucleotide sequence ID" value="NZ_JAGSOY010000045.1"/>
</dbReference>
<feature type="transmembrane region" description="Helical" evidence="1">
    <location>
        <begin position="102"/>
        <end position="122"/>
    </location>
</feature>
<keyword evidence="1" id="KW-0812">Transmembrane</keyword>
<organism evidence="2 3">
    <name type="scientific">Zooshikella harenae</name>
    <dbReference type="NCBI Taxonomy" id="2827238"/>
    <lineage>
        <taxon>Bacteria</taxon>
        <taxon>Pseudomonadati</taxon>
        <taxon>Pseudomonadota</taxon>
        <taxon>Gammaproteobacteria</taxon>
        <taxon>Oceanospirillales</taxon>
        <taxon>Zooshikellaceae</taxon>
        <taxon>Zooshikella</taxon>
    </lineage>
</organism>
<feature type="transmembrane region" description="Helical" evidence="1">
    <location>
        <begin position="49"/>
        <end position="69"/>
    </location>
</feature>